<gene>
    <name evidence="1" type="ORF">AB1207_10335</name>
</gene>
<accession>A0ABV3P690</accession>
<evidence type="ECO:0000313" key="1">
    <source>
        <dbReference type="EMBL" id="MEW9265145.1"/>
    </source>
</evidence>
<reference evidence="1 2" key="1">
    <citation type="submission" date="2024-07" db="EMBL/GenBank/DDBJ databases">
        <authorList>
            <person name="Thanompreechachai J."/>
            <person name="Duangmal K."/>
        </authorList>
    </citation>
    <scope>NUCLEOTIDE SEQUENCE [LARGE SCALE GENOMIC DNA]</scope>
    <source>
        <strain evidence="1 2">KCTC 19886</strain>
    </source>
</reference>
<organism evidence="1 2">
    <name type="scientific">Kineococcus endophyticus</name>
    <dbReference type="NCBI Taxonomy" id="1181883"/>
    <lineage>
        <taxon>Bacteria</taxon>
        <taxon>Bacillati</taxon>
        <taxon>Actinomycetota</taxon>
        <taxon>Actinomycetes</taxon>
        <taxon>Kineosporiales</taxon>
        <taxon>Kineosporiaceae</taxon>
        <taxon>Kineococcus</taxon>
    </lineage>
</organism>
<dbReference type="RefSeq" id="WP_367638081.1">
    <property type="nucleotide sequence ID" value="NZ_JBFNQN010000006.1"/>
</dbReference>
<keyword evidence="2" id="KW-1185">Reference proteome</keyword>
<sequence>MTTTPDQNPATTGTPASGDQLLAQAAEALRLHTPSGWQVFRVNLLETVRRAYRPSAPIRGRHERGEFVVSCDVLTADVREAVDRLPQAEVTAVRCVTDEEDHLELLTVETGVRYGAHVPTAAEEVRRAVVATIRELLGEVDGVRVHVHVGDVFP</sequence>
<protein>
    <recommendedName>
        <fullName evidence="3">Asp23/Gls24 family envelope stress response protein</fullName>
    </recommendedName>
</protein>
<evidence type="ECO:0000313" key="2">
    <source>
        <dbReference type="Proteomes" id="UP001555826"/>
    </source>
</evidence>
<dbReference type="Proteomes" id="UP001555826">
    <property type="component" value="Unassembled WGS sequence"/>
</dbReference>
<proteinExistence type="predicted"/>
<comment type="caution">
    <text evidence="1">The sequence shown here is derived from an EMBL/GenBank/DDBJ whole genome shotgun (WGS) entry which is preliminary data.</text>
</comment>
<dbReference type="EMBL" id="JBFNQN010000006">
    <property type="protein sequence ID" value="MEW9265145.1"/>
    <property type="molecule type" value="Genomic_DNA"/>
</dbReference>
<name>A0ABV3P690_9ACTN</name>
<evidence type="ECO:0008006" key="3">
    <source>
        <dbReference type="Google" id="ProtNLM"/>
    </source>
</evidence>